<feature type="chain" id="PRO_5017840135" description="Putative beta-barrel assembly-enhancing protease" evidence="8">
    <location>
        <begin position="26"/>
        <end position="484"/>
    </location>
</feature>
<keyword evidence="2 8" id="KW-0479">Metal-binding</keyword>
<gene>
    <name evidence="10" type="ORF">DIC32_12645</name>
</gene>
<evidence type="ECO:0000313" key="11">
    <source>
        <dbReference type="Proteomes" id="UP000262257"/>
    </source>
</evidence>
<comment type="similarity">
    <text evidence="8">Belongs to the peptidase M48 family. BepA subfamily.</text>
</comment>
<comment type="subcellular location">
    <subcellularLocation>
        <location evidence="8">Periplasm</location>
    </subcellularLocation>
</comment>
<evidence type="ECO:0000256" key="5">
    <source>
        <dbReference type="ARBA" id="ARBA00022801"/>
    </source>
</evidence>
<keyword evidence="5 8" id="KW-0378">Hydrolase</keyword>
<feature type="signal peptide" evidence="8">
    <location>
        <begin position="1"/>
        <end position="25"/>
    </location>
</feature>
<feature type="binding site" evidence="8">
    <location>
        <position position="142"/>
    </location>
    <ligand>
        <name>Zn(2+)</name>
        <dbReference type="ChEBI" id="CHEBI:29105"/>
        <note>catalytic</note>
    </ligand>
</feature>
<dbReference type="EC" id="3.4.-.-" evidence="8"/>
<keyword evidence="1 8" id="KW-0645">Protease</keyword>
<sequence length="484" mass="53739" precursor="true">MESRLKKFLLAAGLSSLTTFSPALTFDAPSSFGQVEVPDIGGGVGLIDQQQERFIGEKVYREVHKQMPVMQNPWLEDQLYSIFTRILSQTQAGQPIGLVVIKDSQINAFAVPGGLFAINTGMVTSARNIDEVAGVMAHEIAHVTQRHYSRSKEAFKGQGLLALAGVLVGAAIASQADGEAGTAVMLGTQAALMDKQLTYSRNQEREADRIGMQYMYSAGYNPQGMADFFELMNRSTSRVSFMPDFWLTHPLTSQRMSEARLRANQLPKVKSSLSDPDFEIVKLYTAVVANQATENQLSILAKQGSFAGQLALAAFYEQQGDYGQAQTALNQAKMANRPYPLISLIQTDIYLGQNKIDLALNTISPLQRIMPENRSLAYKLAEVLIRQQQPIQVIKLVQRFTNNNPRDVYGWRLMQQAAALEPASALKAVNVLRYRAEVEYWSGEEEAAIKSMLHAQRLAKNNNAMSARIDARLNQMQQERQLKI</sequence>
<dbReference type="GO" id="GO:0016020">
    <property type="term" value="C:membrane"/>
    <property type="evidence" value="ECO:0007669"/>
    <property type="project" value="InterPro"/>
</dbReference>
<protein>
    <recommendedName>
        <fullName evidence="8">Putative beta-barrel assembly-enhancing protease</fullName>
        <ecNumber evidence="8">3.4.-.-</ecNumber>
    </recommendedName>
</protein>
<proteinExistence type="inferred from homology"/>
<dbReference type="InterPro" id="IPR011990">
    <property type="entry name" value="TPR-like_helical_dom_sf"/>
</dbReference>
<feature type="domain" description="Peptidase M48" evidence="9">
    <location>
        <begin position="76"/>
        <end position="260"/>
    </location>
</feature>
<evidence type="ECO:0000256" key="7">
    <source>
        <dbReference type="ARBA" id="ARBA00023049"/>
    </source>
</evidence>
<keyword evidence="3 8" id="KW-0732">Signal</keyword>
<comment type="caution">
    <text evidence="10">The sequence shown here is derived from an EMBL/GenBank/DDBJ whole genome shotgun (WGS) entry which is preliminary data.</text>
</comment>
<feature type="binding site" evidence="8">
    <location>
        <position position="204"/>
    </location>
    <ligand>
        <name>Zn(2+)</name>
        <dbReference type="ChEBI" id="CHEBI:29105"/>
        <note>catalytic</note>
    </ligand>
</feature>
<dbReference type="EMBL" id="DPXL01000157">
    <property type="protein sequence ID" value="HCM32196.1"/>
    <property type="molecule type" value="Genomic_DNA"/>
</dbReference>
<feature type="active site" description="Proton donor" evidence="8">
    <location>
        <position position="208"/>
    </location>
</feature>
<evidence type="ECO:0000256" key="4">
    <source>
        <dbReference type="ARBA" id="ARBA00022764"/>
    </source>
</evidence>
<dbReference type="AlphaFoldDB" id="A0A3D3G2D8"/>
<reference evidence="10 11" key="1">
    <citation type="journal article" date="2018" name="Nat. Biotechnol.">
        <title>A standardized bacterial taxonomy based on genome phylogeny substantially revises the tree of life.</title>
        <authorList>
            <person name="Parks D.H."/>
            <person name="Chuvochina M."/>
            <person name="Waite D.W."/>
            <person name="Rinke C."/>
            <person name="Skarshewski A."/>
            <person name="Chaumeil P.A."/>
            <person name="Hugenholtz P."/>
        </authorList>
    </citation>
    <scope>NUCLEOTIDE SEQUENCE [LARGE SCALE GENOMIC DNA]</scope>
    <source>
        <strain evidence="10">UBA10045</strain>
    </source>
</reference>
<evidence type="ECO:0000256" key="1">
    <source>
        <dbReference type="ARBA" id="ARBA00022670"/>
    </source>
</evidence>
<feature type="binding site" evidence="8">
    <location>
        <position position="138"/>
    </location>
    <ligand>
        <name>Zn(2+)</name>
        <dbReference type="ChEBI" id="CHEBI:29105"/>
        <note>catalytic</note>
    </ligand>
</feature>
<dbReference type="InterPro" id="IPR030873">
    <property type="entry name" value="Protease_BepA"/>
</dbReference>
<name>A0A3D3G2D8_ACIRA</name>
<dbReference type="Pfam" id="PF01435">
    <property type="entry name" value="Peptidase_M48"/>
    <property type="match status" value="1"/>
</dbReference>
<keyword evidence="7 8" id="KW-0482">Metalloprotease</keyword>
<keyword evidence="6 8" id="KW-0862">Zinc</keyword>
<dbReference type="Gene3D" id="3.30.2010.10">
    <property type="entry name" value="Metalloproteases ('zincins'), catalytic domain"/>
    <property type="match status" value="1"/>
</dbReference>
<accession>A0A3D3G2D8</accession>
<dbReference type="SUPFAM" id="SSF48452">
    <property type="entry name" value="TPR-like"/>
    <property type="match status" value="1"/>
</dbReference>
<evidence type="ECO:0000259" key="9">
    <source>
        <dbReference type="Pfam" id="PF01435"/>
    </source>
</evidence>
<evidence type="ECO:0000313" key="10">
    <source>
        <dbReference type="EMBL" id="HCM32196.1"/>
    </source>
</evidence>
<dbReference type="PANTHER" id="PTHR22726">
    <property type="entry name" value="METALLOENDOPEPTIDASE OMA1"/>
    <property type="match status" value="1"/>
</dbReference>
<dbReference type="InterPro" id="IPR051156">
    <property type="entry name" value="Mito/Outer_Membr_Metalloprot"/>
</dbReference>
<dbReference type="GO" id="GO:0008270">
    <property type="term" value="F:zinc ion binding"/>
    <property type="evidence" value="ECO:0007669"/>
    <property type="project" value="UniProtKB-UniRule"/>
</dbReference>
<comment type="function">
    <text evidence="8">Functions as both a chaperone and a metalloprotease. Maintains the integrity of the outer membrane by promoting either the assembly or the elimination of outer membrane proteins, depending on their folding state.</text>
</comment>
<evidence type="ECO:0000256" key="6">
    <source>
        <dbReference type="ARBA" id="ARBA00022833"/>
    </source>
</evidence>
<evidence type="ECO:0000256" key="3">
    <source>
        <dbReference type="ARBA" id="ARBA00022729"/>
    </source>
</evidence>
<evidence type="ECO:0000256" key="2">
    <source>
        <dbReference type="ARBA" id="ARBA00022723"/>
    </source>
</evidence>
<dbReference type="GO" id="GO:0004222">
    <property type="term" value="F:metalloendopeptidase activity"/>
    <property type="evidence" value="ECO:0007669"/>
    <property type="project" value="InterPro"/>
</dbReference>
<dbReference type="PANTHER" id="PTHR22726:SF1">
    <property type="entry name" value="METALLOENDOPEPTIDASE OMA1, MITOCHONDRIAL"/>
    <property type="match status" value="1"/>
</dbReference>
<dbReference type="GO" id="GO:0051603">
    <property type="term" value="P:proteolysis involved in protein catabolic process"/>
    <property type="evidence" value="ECO:0007669"/>
    <property type="project" value="TreeGrafter"/>
</dbReference>
<dbReference type="GO" id="GO:0042597">
    <property type="term" value="C:periplasmic space"/>
    <property type="evidence" value="ECO:0007669"/>
    <property type="project" value="UniProtKB-SubCell"/>
</dbReference>
<dbReference type="HAMAP" id="MF_00997">
    <property type="entry name" value="Protease_BepA"/>
    <property type="match status" value="1"/>
</dbReference>
<organism evidence="10 11">
    <name type="scientific">Acinetobacter radioresistens</name>
    <dbReference type="NCBI Taxonomy" id="40216"/>
    <lineage>
        <taxon>Bacteria</taxon>
        <taxon>Pseudomonadati</taxon>
        <taxon>Pseudomonadota</taxon>
        <taxon>Gammaproteobacteria</taxon>
        <taxon>Moraxellales</taxon>
        <taxon>Moraxellaceae</taxon>
        <taxon>Acinetobacter</taxon>
    </lineage>
</organism>
<evidence type="ECO:0000256" key="8">
    <source>
        <dbReference type="HAMAP-Rule" id="MF_00997"/>
    </source>
</evidence>
<feature type="active site" evidence="8">
    <location>
        <position position="139"/>
    </location>
</feature>
<dbReference type="Gene3D" id="1.25.40.10">
    <property type="entry name" value="Tetratricopeptide repeat domain"/>
    <property type="match status" value="1"/>
</dbReference>
<dbReference type="Proteomes" id="UP000262257">
    <property type="component" value="Unassembled WGS sequence"/>
</dbReference>
<dbReference type="InterPro" id="IPR001915">
    <property type="entry name" value="Peptidase_M48"/>
</dbReference>
<comment type="cofactor">
    <cofactor evidence="8">
        <name>Zn(2+)</name>
        <dbReference type="ChEBI" id="CHEBI:29105"/>
    </cofactor>
    <text evidence="8">Binds 1 zinc ion per subunit.</text>
</comment>
<keyword evidence="4 8" id="KW-0574">Periplasm</keyword>